<feature type="region of interest" description="Disordered" evidence="1">
    <location>
        <begin position="451"/>
        <end position="475"/>
    </location>
</feature>
<protein>
    <submittedName>
        <fullName evidence="2">Uncharacterized protein</fullName>
    </submittedName>
</protein>
<comment type="caution">
    <text evidence="2">The sequence shown here is derived from an EMBL/GenBank/DDBJ whole genome shotgun (WGS) entry which is preliminary data.</text>
</comment>
<keyword evidence="3" id="KW-1185">Reference proteome</keyword>
<dbReference type="EMBL" id="JAAAIL010002296">
    <property type="protein sequence ID" value="KAG0258482.1"/>
    <property type="molecule type" value="Genomic_DNA"/>
</dbReference>
<evidence type="ECO:0000256" key="1">
    <source>
        <dbReference type="SAM" id="MobiDB-lite"/>
    </source>
</evidence>
<proteinExistence type="predicted"/>
<organism evidence="2 3">
    <name type="scientific">Linnemannia exigua</name>
    <dbReference type="NCBI Taxonomy" id="604196"/>
    <lineage>
        <taxon>Eukaryota</taxon>
        <taxon>Fungi</taxon>
        <taxon>Fungi incertae sedis</taxon>
        <taxon>Mucoromycota</taxon>
        <taxon>Mortierellomycotina</taxon>
        <taxon>Mortierellomycetes</taxon>
        <taxon>Mortierellales</taxon>
        <taxon>Mortierellaceae</taxon>
        <taxon>Linnemannia</taxon>
    </lineage>
</organism>
<name>A0AAD4D2G0_9FUNG</name>
<evidence type="ECO:0000313" key="3">
    <source>
        <dbReference type="Proteomes" id="UP001194580"/>
    </source>
</evidence>
<dbReference type="Proteomes" id="UP001194580">
    <property type="component" value="Unassembled WGS sequence"/>
</dbReference>
<evidence type="ECO:0000313" key="2">
    <source>
        <dbReference type="EMBL" id="KAG0258482.1"/>
    </source>
</evidence>
<reference evidence="2" key="1">
    <citation type="journal article" date="2020" name="Fungal Divers.">
        <title>Resolving the Mortierellaceae phylogeny through synthesis of multi-gene phylogenetics and phylogenomics.</title>
        <authorList>
            <person name="Vandepol N."/>
            <person name="Liber J."/>
            <person name="Desiro A."/>
            <person name="Na H."/>
            <person name="Kennedy M."/>
            <person name="Barry K."/>
            <person name="Grigoriev I.V."/>
            <person name="Miller A.N."/>
            <person name="O'Donnell K."/>
            <person name="Stajich J.E."/>
            <person name="Bonito G."/>
        </authorList>
    </citation>
    <scope>NUCLEOTIDE SEQUENCE</scope>
    <source>
        <strain evidence="2">NRRL 28262</strain>
    </source>
</reference>
<feature type="compositionally biased region" description="Polar residues" evidence="1">
    <location>
        <begin position="463"/>
        <end position="475"/>
    </location>
</feature>
<sequence length="501" mass="56342">MGSPVYHFDHDTHSVIAASMVICPKSAPSKSNGDDSCPHDQEIMFFSHHDMTNPIARCGSDVWEKDNKTFPQPQPWFHPFTRDMLQVAQVVEIKHYPRDVIKGNMRVIIVIAFGRRAHPPVNNPTGAHILGVWLMLKVIELRVPMNPLAILPRDTLSQYSTSCVEIKQIRDCVRINPDDVVNYESIEPRQNQITMHGRVVKLYSALRHLGTRIGRGQESIHMDVDTSRTVDCIAIFGTQDTDTASAMVIRKVLFRDGDQYSNLDKKTYSNRALSQGVSRMTLFPDRSGYEHLLVLFNQNGIDMIWDWINDKQIPQLRMPFDDKCAQRIRMALLIRGVTAGSNLVGNDGVIVGAQFPRCKVHYWGVQVSSDLDTSFTNGRESANDDSTFRILTMADGTRDEWESCWWVITGDCRLGPSSARTTSPTSVSEMTVPTNPSKIDLRTLRTSLTPSVTSPFTDHGGTSHINPSVTRPSNVPLSNQRIHRELARMAPYAVTRPQPAH</sequence>
<accession>A0AAD4D2G0</accession>
<gene>
    <name evidence="2" type="ORF">BGZ95_004942</name>
</gene>
<dbReference type="AlphaFoldDB" id="A0AAD4D2G0"/>